<feature type="transmembrane region" description="Helical" evidence="5">
    <location>
        <begin position="100"/>
        <end position="123"/>
    </location>
</feature>
<keyword evidence="4 5" id="KW-0472">Membrane</keyword>
<feature type="transmembrane region" description="Helical" evidence="5">
    <location>
        <begin position="160"/>
        <end position="178"/>
    </location>
</feature>
<feature type="transmembrane region" description="Helical" evidence="5">
    <location>
        <begin position="184"/>
        <end position="201"/>
    </location>
</feature>
<evidence type="ECO:0000256" key="2">
    <source>
        <dbReference type="ARBA" id="ARBA00022692"/>
    </source>
</evidence>
<dbReference type="InterPro" id="IPR006214">
    <property type="entry name" value="Bax_inhibitor_1-related"/>
</dbReference>
<comment type="subcellular location">
    <subcellularLocation>
        <location evidence="1">Membrane</location>
        <topology evidence="1">Multi-pass membrane protein</topology>
    </subcellularLocation>
</comment>
<dbReference type="EMBL" id="JBEDUW010000002">
    <property type="protein sequence ID" value="KAK9945501.1"/>
    <property type="molecule type" value="Genomic_DNA"/>
</dbReference>
<dbReference type="Pfam" id="PF01027">
    <property type="entry name" value="Bax1-I"/>
    <property type="match status" value="1"/>
</dbReference>
<feature type="transmembrane region" description="Helical" evidence="5">
    <location>
        <begin position="69"/>
        <end position="93"/>
    </location>
</feature>
<gene>
    <name evidence="6" type="ORF">M0R45_011015</name>
</gene>
<sequence>MKTPLNQNNDLEAGAIPLLYPSMTENPELRWGFIRKVYAILTAQLLLTIPVAATVYLVPPIAVFLVETWLGWALKHMIIITSLVVLFAMFVYSKQHPLNYMLLGAFTICEALMVGLSCAFTSGKVILEAAILTAVIFLCLTLYTFWAARRGHDFNFLGPFLFSSLVALVVFGVIQIVLPLGKMTHMIYGIVGILVFCGYIVHDTDELIKRYEYDEYILAAIDLYLDILNLFLKLVEVMKDAESSDNA</sequence>
<comment type="caution">
    <text evidence="6">The sequence shown here is derived from an EMBL/GenBank/DDBJ whole genome shotgun (WGS) entry which is preliminary data.</text>
</comment>
<organism evidence="6 7">
    <name type="scientific">Rubus argutus</name>
    <name type="common">Southern blackberry</name>
    <dbReference type="NCBI Taxonomy" id="59490"/>
    <lineage>
        <taxon>Eukaryota</taxon>
        <taxon>Viridiplantae</taxon>
        <taxon>Streptophyta</taxon>
        <taxon>Embryophyta</taxon>
        <taxon>Tracheophyta</taxon>
        <taxon>Spermatophyta</taxon>
        <taxon>Magnoliopsida</taxon>
        <taxon>eudicotyledons</taxon>
        <taxon>Gunneridae</taxon>
        <taxon>Pentapetalae</taxon>
        <taxon>rosids</taxon>
        <taxon>fabids</taxon>
        <taxon>Rosales</taxon>
        <taxon>Rosaceae</taxon>
        <taxon>Rosoideae</taxon>
        <taxon>Rosoideae incertae sedis</taxon>
        <taxon>Rubus</taxon>
    </lineage>
</organism>
<evidence type="ECO:0000313" key="7">
    <source>
        <dbReference type="Proteomes" id="UP001457282"/>
    </source>
</evidence>
<evidence type="ECO:0000256" key="5">
    <source>
        <dbReference type="RuleBase" id="RU004379"/>
    </source>
</evidence>
<evidence type="ECO:0000256" key="3">
    <source>
        <dbReference type="ARBA" id="ARBA00022989"/>
    </source>
</evidence>
<feature type="transmembrane region" description="Helical" evidence="5">
    <location>
        <begin position="37"/>
        <end position="57"/>
    </location>
</feature>
<dbReference type="AlphaFoldDB" id="A0AAW1Y9S1"/>
<name>A0AAW1Y9S1_RUBAR</name>
<comment type="similarity">
    <text evidence="5">Belongs to the BI1 family.</text>
</comment>
<evidence type="ECO:0000313" key="6">
    <source>
        <dbReference type="EMBL" id="KAK9945501.1"/>
    </source>
</evidence>
<dbReference type="Proteomes" id="UP001457282">
    <property type="component" value="Unassembled WGS sequence"/>
</dbReference>
<reference evidence="6 7" key="1">
    <citation type="journal article" date="2023" name="G3 (Bethesda)">
        <title>A chromosome-length genome assembly and annotation of blackberry (Rubus argutus, cv. 'Hillquist').</title>
        <authorList>
            <person name="Bruna T."/>
            <person name="Aryal R."/>
            <person name="Dudchenko O."/>
            <person name="Sargent D.J."/>
            <person name="Mead D."/>
            <person name="Buti M."/>
            <person name="Cavallini A."/>
            <person name="Hytonen T."/>
            <person name="Andres J."/>
            <person name="Pham M."/>
            <person name="Weisz D."/>
            <person name="Mascagni F."/>
            <person name="Usai G."/>
            <person name="Natali L."/>
            <person name="Bassil N."/>
            <person name="Fernandez G.E."/>
            <person name="Lomsadze A."/>
            <person name="Armour M."/>
            <person name="Olukolu B."/>
            <person name="Poorten T."/>
            <person name="Britton C."/>
            <person name="Davik J."/>
            <person name="Ashrafi H."/>
            <person name="Aiden E.L."/>
            <person name="Borodovsky M."/>
            <person name="Worthington M."/>
        </authorList>
    </citation>
    <scope>NUCLEOTIDE SEQUENCE [LARGE SCALE GENOMIC DNA]</scope>
    <source>
        <strain evidence="6">PI 553951</strain>
    </source>
</reference>
<protein>
    <submittedName>
        <fullName evidence="6">Uncharacterized protein</fullName>
    </submittedName>
</protein>
<keyword evidence="2 5" id="KW-0812">Transmembrane</keyword>
<evidence type="ECO:0000256" key="4">
    <source>
        <dbReference type="ARBA" id="ARBA00023136"/>
    </source>
</evidence>
<dbReference type="PANTHER" id="PTHR23291:SF121">
    <property type="entry name" value="BI1-LIKE PROTEIN"/>
    <property type="match status" value="1"/>
</dbReference>
<dbReference type="GO" id="GO:0016020">
    <property type="term" value="C:membrane"/>
    <property type="evidence" value="ECO:0007669"/>
    <property type="project" value="UniProtKB-SubCell"/>
</dbReference>
<keyword evidence="7" id="KW-1185">Reference proteome</keyword>
<feature type="transmembrane region" description="Helical" evidence="5">
    <location>
        <begin position="129"/>
        <end position="148"/>
    </location>
</feature>
<accession>A0AAW1Y9S1</accession>
<evidence type="ECO:0000256" key="1">
    <source>
        <dbReference type="ARBA" id="ARBA00004141"/>
    </source>
</evidence>
<keyword evidence="3 5" id="KW-1133">Transmembrane helix</keyword>
<dbReference type="PANTHER" id="PTHR23291">
    <property type="entry name" value="BAX INHIBITOR-RELATED"/>
    <property type="match status" value="1"/>
</dbReference>
<proteinExistence type="inferred from homology"/>